<keyword evidence="6 14" id="KW-0548">Nucleotidyltransferase</keyword>
<dbReference type="InterPro" id="IPR015865">
    <property type="entry name" value="Riboflavin_kinase_bac/euk"/>
</dbReference>
<sequence length="312" mass="34965">MEYIDVTSTPPNDLTPLVLVIGKFDGVHRGHSKLLNTASEYNEGIVAVMSFSDHPSWILKGDREYDKSLTPIHHKMSLLQDHGVERFYNIQFTKEYARISAKEFVLDHLSKLNIKRIVVGEGFHLGKARESDTNDLIKLCAQIGIPVTVIPLLQEEGNNISSTTIRSLIRNGEVVAAKGLLGRPYVVTGHVVHGEALGRTLGFPTINLAGKVDRYVLPKPGVYVGVAEITDSDHGIERHNALISAGYRPTVKGETYLIEAYLLNFSGDLYSRKVSLSFLEYLHEEIKFSNLDKLVEQMKLDERNAFIFFENE</sequence>
<evidence type="ECO:0000256" key="8">
    <source>
        <dbReference type="ARBA" id="ARBA00022777"/>
    </source>
</evidence>
<dbReference type="InterPro" id="IPR015864">
    <property type="entry name" value="FAD_synthase"/>
</dbReference>
<dbReference type="Gene3D" id="2.40.30.30">
    <property type="entry name" value="Riboflavin kinase-like"/>
    <property type="match status" value="1"/>
</dbReference>
<evidence type="ECO:0000256" key="14">
    <source>
        <dbReference type="PIRNR" id="PIRNR004491"/>
    </source>
</evidence>
<dbReference type="InterPro" id="IPR002606">
    <property type="entry name" value="Riboflavin_kinase_bac"/>
</dbReference>
<evidence type="ECO:0000256" key="7">
    <source>
        <dbReference type="ARBA" id="ARBA00022741"/>
    </source>
</evidence>
<comment type="catalytic activity">
    <reaction evidence="13 14">
        <text>FMN + ATP + H(+) = FAD + diphosphate</text>
        <dbReference type="Rhea" id="RHEA:17237"/>
        <dbReference type="ChEBI" id="CHEBI:15378"/>
        <dbReference type="ChEBI" id="CHEBI:30616"/>
        <dbReference type="ChEBI" id="CHEBI:33019"/>
        <dbReference type="ChEBI" id="CHEBI:57692"/>
        <dbReference type="ChEBI" id="CHEBI:58210"/>
        <dbReference type="EC" id="2.7.7.2"/>
    </reaction>
</comment>
<comment type="catalytic activity">
    <reaction evidence="12 14">
        <text>riboflavin + ATP = FMN + ADP + H(+)</text>
        <dbReference type="Rhea" id="RHEA:14357"/>
        <dbReference type="ChEBI" id="CHEBI:15378"/>
        <dbReference type="ChEBI" id="CHEBI:30616"/>
        <dbReference type="ChEBI" id="CHEBI:57986"/>
        <dbReference type="ChEBI" id="CHEBI:58210"/>
        <dbReference type="ChEBI" id="CHEBI:456216"/>
        <dbReference type="EC" id="2.7.1.26"/>
    </reaction>
</comment>
<comment type="pathway">
    <text evidence="2 14">Cofactor biosynthesis; FMN biosynthesis; FMN from riboflavin (ATP route): step 1/1.</text>
</comment>
<comment type="pathway">
    <text evidence="1 14">Cofactor biosynthesis; FAD biosynthesis; FAD from FMN: step 1/1.</text>
</comment>
<dbReference type="EMBL" id="LVJH01000043">
    <property type="protein sequence ID" value="OAB39538.1"/>
    <property type="molecule type" value="Genomic_DNA"/>
</dbReference>
<dbReference type="InterPro" id="IPR004821">
    <property type="entry name" value="Cyt_trans-like"/>
</dbReference>
<dbReference type="Pfam" id="PF01687">
    <property type="entry name" value="Flavokinase"/>
    <property type="match status" value="1"/>
</dbReference>
<dbReference type="GO" id="GO:0008531">
    <property type="term" value="F:riboflavin kinase activity"/>
    <property type="evidence" value="ECO:0007669"/>
    <property type="project" value="UniProtKB-UniRule"/>
</dbReference>
<comment type="caution">
    <text evidence="16">The sequence shown here is derived from an EMBL/GenBank/DDBJ whole genome shotgun (WGS) entry which is preliminary data.</text>
</comment>
<keyword evidence="4 14" id="KW-0288">FMN</keyword>
<dbReference type="NCBIfam" id="NF004162">
    <property type="entry name" value="PRK05627.1-5"/>
    <property type="match status" value="1"/>
</dbReference>
<name>A0A168IP90_9BACL</name>
<accession>A0A168IP90</accession>
<dbReference type="CDD" id="cd02064">
    <property type="entry name" value="FAD_synthetase_N"/>
    <property type="match status" value="1"/>
</dbReference>
<dbReference type="InterPro" id="IPR023468">
    <property type="entry name" value="Riboflavin_kinase"/>
</dbReference>
<dbReference type="UniPathway" id="UPA00277">
    <property type="reaction ID" value="UER00407"/>
</dbReference>
<keyword evidence="10 14" id="KW-0067">ATP-binding</keyword>
<dbReference type="EC" id="2.7.1.26" evidence="14"/>
<dbReference type="GO" id="GO:0003919">
    <property type="term" value="F:FMN adenylyltransferase activity"/>
    <property type="evidence" value="ECO:0007669"/>
    <property type="project" value="UniProtKB-UniRule"/>
</dbReference>
<keyword evidence="3 14" id="KW-0285">Flavoprotein</keyword>
<dbReference type="OrthoDB" id="9803667at2"/>
<proteinExistence type="inferred from homology"/>
<dbReference type="PANTHER" id="PTHR22749">
    <property type="entry name" value="RIBOFLAVIN KINASE/FMN ADENYLYLTRANSFERASE"/>
    <property type="match status" value="1"/>
</dbReference>
<dbReference type="GO" id="GO:0005524">
    <property type="term" value="F:ATP binding"/>
    <property type="evidence" value="ECO:0007669"/>
    <property type="project" value="UniProtKB-UniRule"/>
</dbReference>
<keyword evidence="5 14" id="KW-0808">Transferase</keyword>
<organism evidence="16 17">
    <name type="scientific">Paenibacillus glacialis</name>
    <dbReference type="NCBI Taxonomy" id="494026"/>
    <lineage>
        <taxon>Bacteria</taxon>
        <taxon>Bacillati</taxon>
        <taxon>Bacillota</taxon>
        <taxon>Bacilli</taxon>
        <taxon>Bacillales</taxon>
        <taxon>Paenibacillaceae</taxon>
        <taxon>Paenibacillus</taxon>
    </lineage>
</organism>
<evidence type="ECO:0000256" key="9">
    <source>
        <dbReference type="ARBA" id="ARBA00022827"/>
    </source>
</evidence>
<dbReference type="GO" id="GO:0009231">
    <property type="term" value="P:riboflavin biosynthetic process"/>
    <property type="evidence" value="ECO:0007669"/>
    <property type="project" value="InterPro"/>
</dbReference>
<dbReference type="GO" id="GO:0009398">
    <property type="term" value="P:FMN biosynthetic process"/>
    <property type="evidence" value="ECO:0007669"/>
    <property type="project" value="UniProtKB-UniRule"/>
</dbReference>
<dbReference type="NCBIfam" id="TIGR00125">
    <property type="entry name" value="cyt_tran_rel"/>
    <property type="match status" value="1"/>
</dbReference>
<comment type="similarity">
    <text evidence="14">Belongs to the ribF family.</text>
</comment>
<dbReference type="PIRSF" id="PIRSF004491">
    <property type="entry name" value="FAD_Synth"/>
    <property type="match status" value="1"/>
</dbReference>
<dbReference type="RefSeq" id="WP_068535993.1">
    <property type="nucleotide sequence ID" value="NZ_LVJH01000043.1"/>
</dbReference>
<dbReference type="STRING" id="494026.PGLA_19250"/>
<reference evidence="16 17" key="1">
    <citation type="submission" date="2016-03" db="EMBL/GenBank/DDBJ databases">
        <title>Draft genome sequence of Paenibacillus glacialis DSM 22343.</title>
        <authorList>
            <person name="Shin S.-K."/>
            <person name="Yi H."/>
        </authorList>
    </citation>
    <scope>NUCLEOTIDE SEQUENCE [LARGE SCALE GENOMIC DNA]</scope>
    <source>
        <strain evidence="16 17">DSM 22343</strain>
    </source>
</reference>
<keyword evidence="9 14" id="KW-0274">FAD</keyword>
<evidence type="ECO:0000256" key="10">
    <source>
        <dbReference type="ARBA" id="ARBA00022840"/>
    </source>
</evidence>
<dbReference type="Gene3D" id="3.40.50.620">
    <property type="entry name" value="HUPs"/>
    <property type="match status" value="1"/>
</dbReference>
<dbReference type="InterPro" id="IPR014729">
    <property type="entry name" value="Rossmann-like_a/b/a_fold"/>
</dbReference>
<evidence type="ECO:0000256" key="1">
    <source>
        <dbReference type="ARBA" id="ARBA00004726"/>
    </source>
</evidence>
<evidence type="ECO:0000256" key="4">
    <source>
        <dbReference type="ARBA" id="ARBA00022643"/>
    </source>
</evidence>
<keyword evidence="8 14" id="KW-0418">Kinase</keyword>
<evidence type="ECO:0000256" key="12">
    <source>
        <dbReference type="ARBA" id="ARBA00047880"/>
    </source>
</evidence>
<evidence type="ECO:0000256" key="3">
    <source>
        <dbReference type="ARBA" id="ARBA00022630"/>
    </source>
</evidence>
<dbReference type="SUPFAM" id="SSF52374">
    <property type="entry name" value="Nucleotidylyl transferase"/>
    <property type="match status" value="1"/>
</dbReference>
<evidence type="ECO:0000313" key="16">
    <source>
        <dbReference type="EMBL" id="OAB39538.1"/>
    </source>
</evidence>
<evidence type="ECO:0000256" key="2">
    <source>
        <dbReference type="ARBA" id="ARBA00005201"/>
    </source>
</evidence>
<dbReference type="GO" id="GO:0006747">
    <property type="term" value="P:FAD biosynthetic process"/>
    <property type="evidence" value="ECO:0007669"/>
    <property type="project" value="UniProtKB-UniRule"/>
</dbReference>
<dbReference type="EC" id="2.7.7.2" evidence="14"/>
<feature type="domain" description="Riboflavin kinase" evidence="15">
    <location>
        <begin position="180"/>
        <end position="310"/>
    </location>
</feature>
<dbReference type="InterPro" id="IPR023465">
    <property type="entry name" value="Riboflavin_kinase_dom_sf"/>
</dbReference>
<evidence type="ECO:0000259" key="15">
    <source>
        <dbReference type="SMART" id="SM00904"/>
    </source>
</evidence>
<evidence type="ECO:0000256" key="11">
    <source>
        <dbReference type="ARBA" id="ARBA00023268"/>
    </source>
</evidence>
<evidence type="ECO:0000256" key="6">
    <source>
        <dbReference type="ARBA" id="ARBA00022695"/>
    </source>
</evidence>
<evidence type="ECO:0000256" key="13">
    <source>
        <dbReference type="ARBA" id="ARBA00049494"/>
    </source>
</evidence>
<dbReference type="FunFam" id="3.40.50.620:FF:000021">
    <property type="entry name" value="Riboflavin biosynthesis protein"/>
    <property type="match status" value="1"/>
</dbReference>
<dbReference type="SUPFAM" id="SSF82114">
    <property type="entry name" value="Riboflavin kinase-like"/>
    <property type="match status" value="1"/>
</dbReference>
<dbReference type="AlphaFoldDB" id="A0A168IP90"/>
<dbReference type="PANTHER" id="PTHR22749:SF6">
    <property type="entry name" value="RIBOFLAVIN KINASE"/>
    <property type="match status" value="1"/>
</dbReference>
<dbReference type="Pfam" id="PF06574">
    <property type="entry name" value="FAD_syn"/>
    <property type="match status" value="1"/>
</dbReference>
<dbReference type="Proteomes" id="UP000076967">
    <property type="component" value="Unassembled WGS sequence"/>
</dbReference>
<keyword evidence="17" id="KW-1185">Reference proteome</keyword>
<dbReference type="SMART" id="SM00904">
    <property type="entry name" value="Flavokinase"/>
    <property type="match status" value="1"/>
</dbReference>
<keyword evidence="7 14" id="KW-0547">Nucleotide-binding</keyword>
<gene>
    <name evidence="16" type="ORF">PGLA_19250</name>
</gene>
<dbReference type="NCBIfam" id="TIGR00083">
    <property type="entry name" value="ribF"/>
    <property type="match status" value="1"/>
</dbReference>
<keyword evidence="11" id="KW-0511">Multifunctional enzyme</keyword>
<protein>
    <recommendedName>
        <fullName evidence="14">Riboflavin biosynthesis protein</fullName>
    </recommendedName>
    <domain>
        <recommendedName>
            <fullName evidence="14">Riboflavin kinase</fullName>
            <ecNumber evidence="14">2.7.1.26</ecNumber>
        </recommendedName>
        <alternativeName>
            <fullName evidence="14">Flavokinase</fullName>
        </alternativeName>
    </domain>
    <domain>
        <recommendedName>
            <fullName evidence="14">FMN adenylyltransferase</fullName>
            <ecNumber evidence="14">2.7.7.2</ecNumber>
        </recommendedName>
        <alternativeName>
            <fullName evidence="14">FAD pyrophosphorylase</fullName>
        </alternativeName>
        <alternativeName>
            <fullName evidence="14">FAD synthase</fullName>
        </alternativeName>
    </domain>
</protein>
<dbReference type="UniPathway" id="UPA00276">
    <property type="reaction ID" value="UER00406"/>
</dbReference>
<evidence type="ECO:0000313" key="17">
    <source>
        <dbReference type="Proteomes" id="UP000076967"/>
    </source>
</evidence>
<evidence type="ECO:0000256" key="5">
    <source>
        <dbReference type="ARBA" id="ARBA00022679"/>
    </source>
</evidence>